<dbReference type="AlphaFoldDB" id="A0A081LGA1"/>
<gene>
    <name evidence="1" type="ORF">BA70_01420</name>
</gene>
<dbReference type="NCBIfam" id="NF041457">
    <property type="entry name" value="reg_protDegQ_Bacil"/>
    <property type="match status" value="1"/>
</dbReference>
<comment type="caution">
    <text evidence="1">The sequence shown here is derived from an EMBL/GenBank/DDBJ whole genome shotgun (WGS) entry which is preliminary data.</text>
</comment>
<protein>
    <submittedName>
        <fullName evidence="1">Degradation enzyme regulation protein DegQ</fullName>
    </submittedName>
</protein>
<accession>A0A081LGA1</accession>
<sequence>MEKYEIEELKQLLWKLENEIRETTASLHNINKSIDQYDKYEYVKIS</sequence>
<dbReference type="Pfam" id="PF08181">
    <property type="entry name" value="DegQ"/>
    <property type="match status" value="1"/>
</dbReference>
<dbReference type="eggNOG" id="ENOG5030D4Z">
    <property type="taxonomic scope" value="Bacteria"/>
</dbReference>
<dbReference type="InterPro" id="IPR012554">
    <property type="entry name" value="DegQ"/>
</dbReference>
<evidence type="ECO:0000313" key="1">
    <source>
        <dbReference type="EMBL" id="KEP28277.1"/>
    </source>
</evidence>
<proteinExistence type="predicted"/>
<dbReference type="EMBL" id="JOTP01000001">
    <property type="protein sequence ID" value="KEP28277.1"/>
    <property type="molecule type" value="Genomic_DNA"/>
</dbReference>
<reference evidence="1 2" key="1">
    <citation type="submission" date="2012-09" db="EMBL/GenBank/DDBJ databases">
        <title>Genome Sequence of Bacillus sp. DW5-4.</title>
        <authorList>
            <person name="Lai Q."/>
            <person name="Liu Y."/>
            <person name="Shao Z."/>
        </authorList>
    </citation>
    <scope>NUCLEOTIDE SEQUENCE [LARGE SCALE GENOMIC DNA]</scope>
    <source>
        <strain evidence="1 2">DW5-4</strain>
    </source>
</reference>
<evidence type="ECO:0000313" key="2">
    <source>
        <dbReference type="Proteomes" id="UP000028091"/>
    </source>
</evidence>
<dbReference type="GO" id="GO:1900192">
    <property type="term" value="P:positive regulation of single-species biofilm formation"/>
    <property type="evidence" value="ECO:0007669"/>
    <property type="project" value="InterPro"/>
</dbReference>
<organism evidence="1 2">
    <name type="scientific">Bacillus zhangzhouensis</name>
    <dbReference type="NCBI Taxonomy" id="1178540"/>
    <lineage>
        <taxon>Bacteria</taxon>
        <taxon>Bacillati</taxon>
        <taxon>Bacillota</taxon>
        <taxon>Bacilli</taxon>
        <taxon>Bacillales</taxon>
        <taxon>Bacillaceae</taxon>
        <taxon>Bacillus</taxon>
    </lineage>
</organism>
<dbReference type="Proteomes" id="UP000028091">
    <property type="component" value="Unassembled WGS sequence"/>
</dbReference>
<dbReference type="GeneID" id="61769190"/>
<keyword evidence="2" id="KW-1185">Reference proteome</keyword>
<name>A0A081LGA1_9BACI</name>
<dbReference type="OrthoDB" id="2927104at2"/>
<dbReference type="RefSeq" id="WP_003213123.1">
    <property type="nucleotide sequence ID" value="NZ_JALPZN010000016.1"/>
</dbReference>